<evidence type="ECO:0000313" key="3">
    <source>
        <dbReference type="Proteomes" id="UP001482620"/>
    </source>
</evidence>
<gene>
    <name evidence="2" type="ORF">ILYODFUR_011678</name>
</gene>
<organism evidence="2 3">
    <name type="scientific">Ilyodon furcidens</name>
    <name type="common">goldbreast splitfin</name>
    <dbReference type="NCBI Taxonomy" id="33524"/>
    <lineage>
        <taxon>Eukaryota</taxon>
        <taxon>Metazoa</taxon>
        <taxon>Chordata</taxon>
        <taxon>Craniata</taxon>
        <taxon>Vertebrata</taxon>
        <taxon>Euteleostomi</taxon>
        <taxon>Actinopterygii</taxon>
        <taxon>Neopterygii</taxon>
        <taxon>Teleostei</taxon>
        <taxon>Neoteleostei</taxon>
        <taxon>Acanthomorphata</taxon>
        <taxon>Ovalentaria</taxon>
        <taxon>Atherinomorphae</taxon>
        <taxon>Cyprinodontiformes</taxon>
        <taxon>Goodeidae</taxon>
        <taxon>Ilyodon</taxon>
    </lineage>
</organism>
<feature type="compositionally biased region" description="Polar residues" evidence="1">
    <location>
        <begin position="13"/>
        <end position="28"/>
    </location>
</feature>
<reference evidence="2 3" key="1">
    <citation type="submission" date="2021-06" db="EMBL/GenBank/DDBJ databases">
        <authorList>
            <person name="Palmer J.M."/>
        </authorList>
    </citation>
    <scope>NUCLEOTIDE SEQUENCE [LARGE SCALE GENOMIC DNA]</scope>
    <source>
        <strain evidence="3">if_2019</strain>
        <tissue evidence="2">Muscle</tissue>
    </source>
</reference>
<comment type="caution">
    <text evidence="2">The sequence shown here is derived from an EMBL/GenBank/DDBJ whole genome shotgun (WGS) entry which is preliminary data.</text>
</comment>
<evidence type="ECO:0000256" key="1">
    <source>
        <dbReference type="SAM" id="MobiDB-lite"/>
    </source>
</evidence>
<dbReference type="EMBL" id="JAHRIQ010058817">
    <property type="protein sequence ID" value="MEQ2240129.1"/>
    <property type="molecule type" value="Genomic_DNA"/>
</dbReference>
<accession>A0ABV0U589</accession>
<evidence type="ECO:0000313" key="2">
    <source>
        <dbReference type="EMBL" id="MEQ2240129.1"/>
    </source>
</evidence>
<proteinExistence type="predicted"/>
<dbReference type="Proteomes" id="UP001482620">
    <property type="component" value="Unassembled WGS sequence"/>
</dbReference>
<keyword evidence="3" id="KW-1185">Reference proteome</keyword>
<protein>
    <submittedName>
        <fullName evidence="2">Uncharacterized protein</fullName>
    </submittedName>
</protein>
<name>A0ABV0U589_9TELE</name>
<sequence length="172" mass="19581">SWRLDLGPLPKLSYSTNSTAKSRSTQHLPQKKDYTNCQELCNPDLSTYDPALPSVNTLPRHFAQAGVICKDKQNNSQIIQKLDLEKKEDVFLEHLIRKCPHQAAVITEHRESIKTDFQLSNSSGNGLVEQKFACELLSLQICASVASSRETRWKWQQKFIFHGFDNQSCDVC</sequence>
<feature type="non-terminal residue" evidence="2">
    <location>
        <position position="1"/>
    </location>
</feature>
<feature type="region of interest" description="Disordered" evidence="1">
    <location>
        <begin position="1"/>
        <end position="30"/>
    </location>
</feature>